<accession>A0A1M6CQ72</accession>
<gene>
    <name evidence="2" type="ORF">SAMN02745691_00559</name>
</gene>
<sequence>MAQEMIQTIRQTELQAGESVRAAQTEADNLLKDARKQAERIKADMVQEVLQRQQKSLAEAEKINESVLEKAVSSAQAESSKIQEKVQQNRAEAIRIVVEQIV</sequence>
<dbReference type="RefSeq" id="WP_073992839.1">
    <property type="nucleotide sequence ID" value="NZ_FQYT01000005.1"/>
</dbReference>
<evidence type="ECO:0000313" key="3">
    <source>
        <dbReference type="Proteomes" id="UP000184342"/>
    </source>
</evidence>
<name>A0A1M6CQ72_9FIRM</name>
<feature type="coiled-coil region" evidence="1">
    <location>
        <begin position="20"/>
        <end position="70"/>
    </location>
</feature>
<dbReference type="OrthoDB" id="88479at2"/>
<organism evidence="2 3">
    <name type="scientific">Parasporobacterium paucivorans DSM 15970</name>
    <dbReference type="NCBI Taxonomy" id="1122934"/>
    <lineage>
        <taxon>Bacteria</taxon>
        <taxon>Bacillati</taxon>
        <taxon>Bacillota</taxon>
        <taxon>Clostridia</taxon>
        <taxon>Lachnospirales</taxon>
        <taxon>Lachnospiraceae</taxon>
        <taxon>Parasporobacterium</taxon>
    </lineage>
</organism>
<dbReference type="EMBL" id="FQYT01000005">
    <property type="protein sequence ID" value="SHI63033.1"/>
    <property type="molecule type" value="Genomic_DNA"/>
</dbReference>
<reference evidence="2 3" key="1">
    <citation type="submission" date="2016-11" db="EMBL/GenBank/DDBJ databases">
        <authorList>
            <person name="Jaros S."/>
            <person name="Januszkiewicz K."/>
            <person name="Wedrychowicz H."/>
        </authorList>
    </citation>
    <scope>NUCLEOTIDE SEQUENCE [LARGE SCALE GENOMIC DNA]</scope>
    <source>
        <strain evidence="2 3">DSM 15970</strain>
    </source>
</reference>
<dbReference type="STRING" id="1122934.SAMN02745691_00559"/>
<dbReference type="AlphaFoldDB" id="A0A1M6CQ72"/>
<protein>
    <submittedName>
        <fullName evidence="2">V/A-type H+-transporting ATPase subunit G/H</fullName>
    </submittedName>
</protein>
<proteinExistence type="predicted"/>
<keyword evidence="3" id="KW-1185">Reference proteome</keyword>
<dbReference type="Proteomes" id="UP000184342">
    <property type="component" value="Unassembled WGS sequence"/>
</dbReference>
<dbReference type="Gene3D" id="1.20.5.2950">
    <property type="match status" value="1"/>
</dbReference>
<keyword evidence="1" id="KW-0175">Coiled coil</keyword>
<evidence type="ECO:0000256" key="1">
    <source>
        <dbReference type="SAM" id="Coils"/>
    </source>
</evidence>
<evidence type="ECO:0000313" key="2">
    <source>
        <dbReference type="EMBL" id="SHI63033.1"/>
    </source>
</evidence>